<keyword evidence="2" id="KW-1185">Reference proteome</keyword>
<comment type="caution">
    <text evidence="1">The sequence shown here is derived from an EMBL/GenBank/DDBJ whole genome shotgun (WGS) entry which is preliminary data.</text>
</comment>
<accession>A0A5B7ITS7</accession>
<evidence type="ECO:0000313" key="2">
    <source>
        <dbReference type="Proteomes" id="UP000324222"/>
    </source>
</evidence>
<evidence type="ECO:0000313" key="1">
    <source>
        <dbReference type="EMBL" id="MPC85539.1"/>
    </source>
</evidence>
<dbReference type="EMBL" id="VSRR010068741">
    <property type="protein sequence ID" value="MPC85539.1"/>
    <property type="molecule type" value="Genomic_DNA"/>
</dbReference>
<reference evidence="1 2" key="1">
    <citation type="submission" date="2019-05" db="EMBL/GenBank/DDBJ databases">
        <title>Another draft genome of Portunus trituberculatus and its Hox gene families provides insights of decapod evolution.</title>
        <authorList>
            <person name="Jeong J.-H."/>
            <person name="Song I."/>
            <person name="Kim S."/>
            <person name="Choi T."/>
            <person name="Kim D."/>
            <person name="Ryu S."/>
            <person name="Kim W."/>
        </authorList>
    </citation>
    <scope>NUCLEOTIDE SEQUENCE [LARGE SCALE GENOMIC DNA]</scope>
    <source>
        <tissue evidence="1">Muscle</tissue>
    </source>
</reference>
<gene>
    <name evidence="1" type="ORF">E2C01_080320</name>
</gene>
<proteinExistence type="predicted"/>
<name>A0A5B7ITS7_PORTR</name>
<protein>
    <submittedName>
        <fullName evidence="1">Uncharacterized protein</fullName>
    </submittedName>
</protein>
<sequence length="60" mass="6770">MHHKPISLSLLLQKRTSAMTMNFNDFDKSNGITLKNTVKLACVKIKISDTDHICFGSYNV</sequence>
<organism evidence="1 2">
    <name type="scientific">Portunus trituberculatus</name>
    <name type="common">Swimming crab</name>
    <name type="synonym">Neptunus trituberculatus</name>
    <dbReference type="NCBI Taxonomy" id="210409"/>
    <lineage>
        <taxon>Eukaryota</taxon>
        <taxon>Metazoa</taxon>
        <taxon>Ecdysozoa</taxon>
        <taxon>Arthropoda</taxon>
        <taxon>Crustacea</taxon>
        <taxon>Multicrustacea</taxon>
        <taxon>Malacostraca</taxon>
        <taxon>Eumalacostraca</taxon>
        <taxon>Eucarida</taxon>
        <taxon>Decapoda</taxon>
        <taxon>Pleocyemata</taxon>
        <taxon>Brachyura</taxon>
        <taxon>Eubrachyura</taxon>
        <taxon>Portunoidea</taxon>
        <taxon>Portunidae</taxon>
        <taxon>Portuninae</taxon>
        <taxon>Portunus</taxon>
    </lineage>
</organism>
<dbReference type="AlphaFoldDB" id="A0A5B7ITS7"/>
<dbReference type="Proteomes" id="UP000324222">
    <property type="component" value="Unassembled WGS sequence"/>
</dbReference>